<evidence type="ECO:0000259" key="1">
    <source>
        <dbReference type="Pfam" id="PF13539"/>
    </source>
</evidence>
<dbReference type="Pfam" id="PF13539">
    <property type="entry name" value="Peptidase_M15_4"/>
    <property type="match status" value="1"/>
</dbReference>
<protein>
    <submittedName>
        <fullName evidence="2">M15 family metallopeptidase</fullName>
    </submittedName>
</protein>
<dbReference type="CDD" id="cd14845">
    <property type="entry name" value="L-Ala-D-Glu_peptidase_like"/>
    <property type="match status" value="1"/>
</dbReference>
<dbReference type="EMBL" id="JABXPT010000026">
    <property type="protein sequence ID" value="MBA7901073.1"/>
    <property type="molecule type" value="Genomic_DNA"/>
</dbReference>
<proteinExistence type="predicted"/>
<dbReference type="AlphaFoldDB" id="A0A7W3APC0"/>
<dbReference type="Gene3D" id="3.30.1380.10">
    <property type="match status" value="1"/>
</dbReference>
<dbReference type="GO" id="GO:0008233">
    <property type="term" value="F:peptidase activity"/>
    <property type="evidence" value="ECO:0007669"/>
    <property type="project" value="InterPro"/>
</dbReference>
<reference evidence="2 3" key="1">
    <citation type="submission" date="2020-06" db="EMBL/GenBank/DDBJ databases">
        <title>REHAB project genomes.</title>
        <authorList>
            <person name="Shaw L.P."/>
        </authorList>
    </citation>
    <scope>NUCLEOTIDE SEQUENCE [LARGE SCALE GENOMIC DNA]</scope>
    <source>
        <strain evidence="2 3">RHBSTW-00604</strain>
    </source>
</reference>
<dbReference type="Proteomes" id="UP000518474">
    <property type="component" value="Unassembled WGS sequence"/>
</dbReference>
<name>A0A7W3APC0_9ESCH</name>
<dbReference type="RefSeq" id="WP_182151182.1">
    <property type="nucleotide sequence ID" value="NZ_JABXPT010000026.1"/>
</dbReference>
<evidence type="ECO:0000313" key="3">
    <source>
        <dbReference type="Proteomes" id="UP000518474"/>
    </source>
</evidence>
<feature type="domain" description="Peptidase M15C" evidence="1">
    <location>
        <begin position="51"/>
        <end position="116"/>
    </location>
</feature>
<sequence>SRRSEKNLEGVKPQLVAVVRRALELTEVDFGITEGLRSKYRQKQLVAEGKSQTMNSRHLTGDAVDVVAYIGSQVSWDWPLYEKIAQAFKQAAAELGTAIEWGGDWKTLKDGPHFQLKR</sequence>
<dbReference type="InterPro" id="IPR039561">
    <property type="entry name" value="Peptidase_M15C"/>
</dbReference>
<comment type="caution">
    <text evidence="2">The sequence shown here is derived from an EMBL/GenBank/DDBJ whole genome shotgun (WGS) entry which is preliminary data.</text>
</comment>
<dbReference type="SUPFAM" id="SSF55166">
    <property type="entry name" value="Hedgehog/DD-peptidase"/>
    <property type="match status" value="1"/>
</dbReference>
<accession>A0A7W3APC0</accession>
<dbReference type="InterPro" id="IPR009045">
    <property type="entry name" value="Zn_M74/Hedgehog-like"/>
</dbReference>
<organism evidence="2 3">
    <name type="scientific">Escherichia marmotae</name>
    <dbReference type="NCBI Taxonomy" id="1499973"/>
    <lineage>
        <taxon>Bacteria</taxon>
        <taxon>Pseudomonadati</taxon>
        <taxon>Pseudomonadota</taxon>
        <taxon>Gammaproteobacteria</taxon>
        <taxon>Enterobacterales</taxon>
        <taxon>Enterobacteriaceae</taxon>
        <taxon>Escherichia</taxon>
    </lineage>
</organism>
<evidence type="ECO:0000313" key="2">
    <source>
        <dbReference type="EMBL" id="MBA7901073.1"/>
    </source>
</evidence>
<feature type="non-terminal residue" evidence="2">
    <location>
        <position position="1"/>
    </location>
</feature>
<gene>
    <name evidence="2" type="ORF">HV245_23530</name>
</gene>